<feature type="signal peptide" evidence="1">
    <location>
        <begin position="1"/>
        <end position="22"/>
    </location>
</feature>
<reference evidence="2 3" key="1">
    <citation type="submission" date="2023-02" db="EMBL/GenBank/DDBJ databases">
        <title>Vibrio intestini sp. nov., a close relative of Vibrio cholerae isolated from the intestine of Healthy Culter dabryi.</title>
        <authorList>
            <person name="Wu N."/>
        </authorList>
    </citation>
    <scope>NUCLEOTIDE SEQUENCE [LARGE SCALE GENOMIC DNA]</scope>
    <source>
        <strain evidence="2 3">DSL-7</strain>
    </source>
</reference>
<dbReference type="Proteomes" id="UP001216189">
    <property type="component" value="Unassembled WGS sequence"/>
</dbReference>
<comment type="caution">
    <text evidence="2">The sequence shown here is derived from an EMBL/GenBank/DDBJ whole genome shotgun (WGS) entry which is preliminary data.</text>
</comment>
<proteinExistence type="predicted"/>
<keyword evidence="1" id="KW-0732">Signal</keyword>
<feature type="chain" id="PRO_5047491717" evidence="1">
    <location>
        <begin position="23"/>
        <end position="174"/>
    </location>
</feature>
<organism evidence="2 3">
    <name type="scientific">Vibrio chanodichtyis</name>
    <dbReference type="NCBI Taxonomy" id="3027932"/>
    <lineage>
        <taxon>Bacteria</taxon>
        <taxon>Pseudomonadati</taxon>
        <taxon>Pseudomonadota</taxon>
        <taxon>Gammaproteobacteria</taxon>
        <taxon>Vibrionales</taxon>
        <taxon>Vibrionaceae</taxon>
        <taxon>Vibrio</taxon>
    </lineage>
</organism>
<sequence length="174" mass="19492">MKKFMLLVSLILAPCYASPLLAEQSTYQAEDPQLLQLDWLDLIPEHERNLFDQQGMPMADHNGAEPAKQSMIGTVRRELSGSHVKIPGFVIPLEGDDKKVTEFLLVPYFGACIHVPPPPPNQIIYVKFPKGAPIQELWDVIYVIGELKTESLSHDLAETAYTLIGTDIAEYDDM</sequence>
<dbReference type="Gene3D" id="2.40.50.870">
    <property type="entry name" value="Protein of unknown function (DUF3299)"/>
    <property type="match status" value="1"/>
</dbReference>
<dbReference type="RefSeq" id="WP_274722705.1">
    <property type="nucleotide sequence ID" value="NZ_JARBFT010000006.1"/>
</dbReference>
<dbReference type="EMBL" id="JARBFT010000006">
    <property type="protein sequence ID" value="MDE1515057.1"/>
    <property type="molecule type" value="Genomic_DNA"/>
</dbReference>
<evidence type="ECO:0000313" key="3">
    <source>
        <dbReference type="Proteomes" id="UP001216189"/>
    </source>
</evidence>
<protein>
    <submittedName>
        <fullName evidence="2">DUF3299 domain-containing protein</fullName>
    </submittedName>
</protein>
<dbReference type="InterPro" id="IPR021727">
    <property type="entry name" value="DUF3299"/>
</dbReference>
<name>A0ABT5V1U6_9VIBR</name>
<dbReference type="Pfam" id="PF11736">
    <property type="entry name" value="DUF3299"/>
    <property type="match status" value="1"/>
</dbReference>
<keyword evidence="3" id="KW-1185">Reference proteome</keyword>
<gene>
    <name evidence="2" type="ORF">PUN32_08525</name>
</gene>
<evidence type="ECO:0000313" key="2">
    <source>
        <dbReference type="EMBL" id="MDE1515057.1"/>
    </source>
</evidence>
<accession>A0ABT5V1U6</accession>
<evidence type="ECO:0000256" key="1">
    <source>
        <dbReference type="SAM" id="SignalP"/>
    </source>
</evidence>